<dbReference type="EnsemblPlants" id="evm.model.05.1229">
    <property type="protein sequence ID" value="cds.evm.model.05.1229"/>
    <property type="gene ID" value="evm.TU.05.1229"/>
</dbReference>
<name>A0A803PKI3_CANSA</name>
<dbReference type="Gramene" id="evm.model.05.1229">
    <property type="protein sequence ID" value="cds.evm.model.05.1229"/>
    <property type="gene ID" value="evm.TU.05.1229"/>
</dbReference>
<reference evidence="1" key="1">
    <citation type="submission" date="2018-11" db="EMBL/GenBank/DDBJ databases">
        <authorList>
            <person name="Grassa J C."/>
        </authorList>
    </citation>
    <scope>NUCLEOTIDE SEQUENCE [LARGE SCALE GENOMIC DNA]</scope>
</reference>
<proteinExistence type="predicted"/>
<organism evidence="1 2">
    <name type="scientific">Cannabis sativa</name>
    <name type="common">Hemp</name>
    <name type="synonym">Marijuana</name>
    <dbReference type="NCBI Taxonomy" id="3483"/>
    <lineage>
        <taxon>Eukaryota</taxon>
        <taxon>Viridiplantae</taxon>
        <taxon>Streptophyta</taxon>
        <taxon>Embryophyta</taxon>
        <taxon>Tracheophyta</taxon>
        <taxon>Spermatophyta</taxon>
        <taxon>Magnoliopsida</taxon>
        <taxon>eudicotyledons</taxon>
        <taxon>Gunneridae</taxon>
        <taxon>Pentapetalae</taxon>
        <taxon>rosids</taxon>
        <taxon>fabids</taxon>
        <taxon>Rosales</taxon>
        <taxon>Cannabaceae</taxon>
        <taxon>Cannabis</taxon>
    </lineage>
</organism>
<sequence>MITSDDSTNYAEMVDKAPLAEGAVECTLECRGTTVVGGAATPPRDQPYSIEVWLSINRRKQRHLSLLSCSGSIKRFLRTVVETITRVAPKLDTLTQSAPVMKSIICRSVKGRGALSVVCHERLQKGLFARTQDQAIKIQQKTHSNKGVS</sequence>
<keyword evidence="2" id="KW-1185">Reference proteome</keyword>
<dbReference type="AlphaFoldDB" id="A0A803PKI3"/>
<reference evidence="1" key="2">
    <citation type="submission" date="2021-03" db="UniProtKB">
        <authorList>
            <consortium name="EnsemblPlants"/>
        </authorList>
    </citation>
    <scope>IDENTIFICATION</scope>
</reference>
<dbReference type="EMBL" id="UZAU01000509">
    <property type="status" value="NOT_ANNOTATED_CDS"/>
    <property type="molecule type" value="Genomic_DNA"/>
</dbReference>
<evidence type="ECO:0000313" key="1">
    <source>
        <dbReference type="EnsemblPlants" id="cds.evm.model.05.1229"/>
    </source>
</evidence>
<dbReference type="Proteomes" id="UP000596661">
    <property type="component" value="Chromosome 5"/>
</dbReference>
<evidence type="ECO:0000313" key="2">
    <source>
        <dbReference type="Proteomes" id="UP000596661"/>
    </source>
</evidence>
<accession>A0A803PKI3</accession>
<protein>
    <submittedName>
        <fullName evidence="1">Uncharacterized protein</fullName>
    </submittedName>
</protein>